<dbReference type="EMBL" id="PIQO01000046">
    <property type="protein sequence ID" value="PKR82420.1"/>
    <property type="molecule type" value="Genomic_DNA"/>
</dbReference>
<keyword evidence="1" id="KW-0812">Transmembrane</keyword>
<evidence type="ECO:0000313" key="3">
    <source>
        <dbReference type="Proteomes" id="UP000233440"/>
    </source>
</evidence>
<evidence type="ECO:0000256" key="1">
    <source>
        <dbReference type="SAM" id="Phobius"/>
    </source>
</evidence>
<protein>
    <submittedName>
        <fullName evidence="2">Uncharacterized protein</fullName>
    </submittedName>
</protein>
<keyword evidence="1" id="KW-0472">Membrane</keyword>
<sequence length="68" mass="7589">MSNLNKESEEKEDVFDGDPWAAAIFGGFAVYNYIHHDYGWFTFCGIISVIGIVSTVGKIIVNINMSKK</sequence>
<reference evidence="2 3" key="1">
    <citation type="submission" date="2017-11" db="EMBL/GenBank/DDBJ databases">
        <title>Bacillus camelliae sp. nov., isolated from pu'er tea.</title>
        <authorList>
            <person name="Niu L."/>
        </authorList>
    </citation>
    <scope>NUCLEOTIDE SEQUENCE [LARGE SCALE GENOMIC DNA]</scope>
    <source>
        <strain evidence="2 3">7578-1</strain>
    </source>
</reference>
<dbReference type="AlphaFoldDB" id="A0A2N3LCN3"/>
<keyword evidence="3" id="KW-1185">Reference proteome</keyword>
<feature type="transmembrane region" description="Helical" evidence="1">
    <location>
        <begin position="38"/>
        <end position="61"/>
    </location>
</feature>
<keyword evidence="1" id="KW-1133">Transmembrane helix</keyword>
<gene>
    <name evidence="2" type="ORF">CWO92_24560</name>
</gene>
<dbReference type="RefSeq" id="WP_101356797.1">
    <property type="nucleotide sequence ID" value="NZ_PIQO01000046.1"/>
</dbReference>
<comment type="caution">
    <text evidence="2">The sequence shown here is derived from an EMBL/GenBank/DDBJ whole genome shotgun (WGS) entry which is preliminary data.</text>
</comment>
<evidence type="ECO:0000313" key="2">
    <source>
        <dbReference type="EMBL" id="PKR82420.1"/>
    </source>
</evidence>
<accession>A0A2N3LCN3</accession>
<organism evidence="2 3">
    <name type="scientific">Heyndrickxia camelliae</name>
    <dbReference type="NCBI Taxonomy" id="1707093"/>
    <lineage>
        <taxon>Bacteria</taxon>
        <taxon>Bacillati</taxon>
        <taxon>Bacillota</taxon>
        <taxon>Bacilli</taxon>
        <taxon>Bacillales</taxon>
        <taxon>Bacillaceae</taxon>
        <taxon>Heyndrickxia</taxon>
    </lineage>
</organism>
<proteinExistence type="predicted"/>
<dbReference type="Proteomes" id="UP000233440">
    <property type="component" value="Unassembled WGS sequence"/>
</dbReference>
<name>A0A2N3LCN3_9BACI</name>